<dbReference type="EC" id="3.5.4.33" evidence="4"/>
<organism evidence="4 5">
    <name type="scientific">Azohydromonas lata</name>
    <dbReference type="NCBI Taxonomy" id="45677"/>
    <lineage>
        <taxon>Bacteria</taxon>
        <taxon>Pseudomonadati</taxon>
        <taxon>Pseudomonadota</taxon>
        <taxon>Betaproteobacteria</taxon>
        <taxon>Burkholderiales</taxon>
        <taxon>Sphaerotilaceae</taxon>
        <taxon>Azohydromonas</taxon>
    </lineage>
</organism>
<dbReference type="RefSeq" id="WP_322468045.1">
    <property type="nucleotide sequence ID" value="NZ_JAXOJX010000077.1"/>
</dbReference>
<proteinExistence type="predicted"/>
<accession>A0ABU5IP37</accession>
<evidence type="ECO:0000259" key="3">
    <source>
        <dbReference type="PROSITE" id="PS51747"/>
    </source>
</evidence>
<dbReference type="Proteomes" id="UP001293718">
    <property type="component" value="Unassembled WGS sequence"/>
</dbReference>
<comment type="caution">
    <text evidence="4">The sequence shown here is derived from an EMBL/GenBank/DDBJ whole genome shotgun (WGS) entry which is preliminary data.</text>
</comment>
<keyword evidence="5" id="KW-1185">Reference proteome</keyword>
<keyword evidence="1" id="KW-0479">Metal-binding</keyword>
<feature type="domain" description="CMP/dCMP-type deaminase" evidence="3">
    <location>
        <begin position="9"/>
        <end position="121"/>
    </location>
</feature>
<dbReference type="PROSITE" id="PS51747">
    <property type="entry name" value="CYT_DCMP_DEAMINASES_2"/>
    <property type="match status" value="1"/>
</dbReference>
<evidence type="ECO:0000313" key="4">
    <source>
        <dbReference type="EMBL" id="MDZ5460655.1"/>
    </source>
</evidence>
<evidence type="ECO:0000313" key="5">
    <source>
        <dbReference type="Proteomes" id="UP001293718"/>
    </source>
</evidence>
<dbReference type="GO" id="GO:0052717">
    <property type="term" value="F:tRNA-specific adenosine-34 deaminase activity"/>
    <property type="evidence" value="ECO:0007669"/>
    <property type="project" value="UniProtKB-EC"/>
</dbReference>
<name>A0ABU5IP37_9BURK</name>
<reference evidence="4 5" key="1">
    <citation type="submission" date="2023-11" db="EMBL/GenBank/DDBJ databases">
        <title>Draft genome of Azohydromonas lata strain H1 (DSM1123), a polyhydroxyalkanoate producer.</title>
        <authorList>
            <person name="Traversa D."/>
            <person name="D'Addabbo P."/>
            <person name="Pazzani C."/>
            <person name="Manzari C."/>
            <person name="Chiara M."/>
            <person name="Scrascia M."/>
        </authorList>
    </citation>
    <scope>NUCLEOTIDE SEQUENCE [LARGE SCALE GENOMIC DNA]</scope>
    <source>
        <strain evidence="4 5">H1</strain>
    </source>
</reference>
<dbReference type="PANTHER" id="PTHR11079:SF202">
    <property type="entry name" value="TRNA-SPECIFIC ADENOSINE DEAMINASE"/>
    <property type="match status" value="1"/>
</dbReference>
<dbReference type="InterPro" id="IPR016193">
    <property type="entry name" value="Cytidine_deaminase-like"/>
</dbReference>
<dbReference type="Pfam" id="PF00383">
    <property type="entry name" value="dCMP_cyt_deam_1"/>
    <property type="match status" value="1"/>
</dbReference>
<evidence type="ECO:0000256" key="1">
    <source>
        <dbReference type="ARBA" id="ARBA00022723"/>
    </source>
</evidence>
<dbReference type="Gene3D" id="3.40.140.10">
    <property type="entry name" value="Cytidine Deaminase, domain 2"/>
    <property type="match status" value="1"/>
</dbReference>
<dbReference type="InterPro" id="IPR002125">
    <property type="entry name" value="CMP_dCMP_dom"/>
</dbReference>
<keyword evidence="2" id="KW-0862">Zinc</keyword>
<evidence type="ECO:0000256" key="2">
    <source>
        <dbReference type="ARBA" id="ARBA00022833"/>
    </source>
</evidence>
<keyword evidence="4" id="KW-0378">Hydrolase</keyword>
<dbReference type="SUPFAM" id="SSF53927">
    <property type="entry name" value="Cytidine deaminase-like"/>
    <property type="match status" value="1"/>
</dbReference>
<gene>
    <name evidence="4" type="ORF">SM757_29155</name>
</gene>
<dbReference type="CDD" id="cd01285">
    <property type="entry name" value="nucleoside_deaminase"/>
    <property type="match status" value="1"/>
</dbReference>
<dbReference type="PROSITE" id="PS00903">
    <property type="entry name" value="CYT_DCMP_DEAMINASES_1"/>
    <property type="match status" value="1"/>
</dbReference>
<protein>
    <submittedName>
        <fullName evidence="4">Nucleoside deaminase</fullName>
        <ecNumber evidence="4">3.5.4.33</ecNumber>
    </submittedName>
</protein>
<dbReference type="PANTHER" id="PTHR11079">
    <property type="entry name" value="CYTOSINE DEAMINASE FAMILY MEMBER"/>
    <property type="match status" value="1"/>
</dbReference>
<dbReference type="InterPro" id="IPR016192">
    <property type="entry name" value="APOBEC/CMP_deaminase_Zn-bd"/>
</dbReference>
<dbReference type="EMBL" id="JAXOJX010000077">
    <property type="protein sequence ID" value="MDZ5460655.1"/>
    <property type="molecule type" value="Genomic_DNA"/>
</dbReference>
<sequence length="158" mass="16495">MTQHGDLDERDALHLRQAIRLSAQAKARGNKPFGAVIAAADGTVLAEAGNTGTETRDFTAHAEMNALRAAGPRHARQLLAGATLYASGEPCAMCAGAVFWSGIGRVVFALDIAAQQRAGKPAEIALSCRDVLQAAPRPVTVLGPCLADEAFEAFKGAW</sequence>